<name>G5AFV7_PHYSP</name>
<dbReference type="RefSeq" id="XP_009539004.1">
    <property type="nucleotide sequence ID" value="XM_009540709.1"/>
</dbReference>
<gene>
    <name evidence="2" type="ORF">PHYSODRAFT_342296</name>
</gene>
<accession>G5AFV7</accession>
<feature type="chain" id="PRO_5003473345" description="RxLR effector protein" evidence="1">
    <location>
        <begin position="20"/>
        <end position="169"/>
    </location>
</feature>
<evidence type="ECO:0000313" key="3">
    <source>
        <dbReference type="Proteomes" id="UP000002640"/>
    </source>
</evidence>
<dbReference type="GeneID" id="20648247"/>
<dbReference type="Gene3D" id="1.10.260.100">
    <property type="match status" value="1"/>
</dbReference>
<feature type="signal peptide" evidence="1">
    <location>
        <begin position="1"/>
        <end position="19"/>
    </location>
</feature>
<keyword evidence="1" id="KW-0732">Signal</keyword>
<evidence type="ECO:0000313" key="2">
    <source>
        <dbReference type="EMBL" id="EGZ05473.1"/>
    </source>
</evidence>
<protein>
    <recommendedName>
        <fullName evidence="4">RxLR effector protein</fullName>
    </recommendedName>
</protein>
<keyword evidence="3" id="KW-1185">Reference proteome</keyword>
<proteinExistence type="predicted"/>
<dbReference type="InParanoid" id="G5AFV7"/>
<evidence type="ECO:0008006" key="4">
    <source>
        <dbReference type="Google" id="ProtNLM"/>
    </source>
</evidence>
<dbReference type="KEGG" id="psoj:PHYSODRAFT_342296"/>
<dbReference type="EMBL" id="JH159166">
    <property type="protein sequence ID" value="EGZ05473.1"/>
    <property type="molecule type" value="Genomic_DNA"/>
</dbReference>
<dbReference type="Proteomes" id="UP000002640">
    <property type="component" value="Unassembled WGS sequence"/>
</dbReference>
<evidence type="ECO:0000256" key="1">
    <source>
        <dbReference type="SAM" id="SignalP"/>
    </source>
</evidence>
<dbReference type="AlphaFoldDB" id="G5AFV7"/>
<reference evidence="2 3" key="1">
    <citation type="journal article" date="2006" name="Science">
        <title>Phytophthora genome sequences uncover evolutionary origins and mechanisms of pathogenesis.</title>
        <authorList>
            <person name="Tyler B.M."/>
            <person name="Tripathy S."/>
            <person name="Zhang X."/>
            <person name="Dehal P."/>
            <person name="Jiang R.H."/>
            <person name="Aerts A."/>
            <person name="Arredondo F.D."/>
            <person name="Baxter L."/>
            <person name="Bensasson D."/>
            <person name="Beynon J.L."/>
            <person name="Chapman J."/>
            <person name="Damasceno C.M."/>
            <person name="Dorrance A.E."/>
            <person name="Dou D."/>
            <person name="Dickerman A.W."/>
            <person name="Dubchak I.L."/>
            <person name="Garbelotto M."/>
            <person name="Gijzen M."/>
            <person name="Gordon S.G."/>
            <person name="Govers F."/>
            <person name="Grunwald N.J."/>
            <person name="Huang W."/>
            <person name="Ivors K.L."/>
            <person name="Jones R.W."/>
            <person name="Kamoun S."/>
            <person name="Krampis K."/>
            <person name="Lamour K.H."/>
            <person name="Lee M.K."/>
            <person name="McDonald W.H."/>
            <person name="Medina M."/>
            <person name="Meijer H.J."/>
            <person name="Nordberg E.K."/>
            <person name="Maclean D.J."/>
            <person name="Ospina-Giraldo M.D."/>
            <person name="Morris P.F."/>
            <person name="Phuntumart V."/>
            <person name="Putnam N.H."/>
            <person name="Rash S."/>
            <person name="Rose J.K."/>
            <person name="Sakihama Y."/>
            <person name="Salamov A.A."/>
            <person name="Savidor A."/>
            <person name="Scheuring C.F."/>
            <person name="Smith B.M."/>
            <person name="Sobral B.W."/>
            <person name="Terry A."/>
            <person name="Torto-Alalibo T.A."/>
            <person name="Win J."/>
            <person name="Xu Z."/>
            <person name="Zhang H."/>
            <person name="Grigoriev I.V."/>
            <person name="Rokhsar D.S."/>
            <person name="Boore J.L."/>
        </authorList>
    </citation>
    <scope>NUCLEOTIDE SEQUENCE [LARGE SCALE GENOMIC DNA]</scope>
    <source>
        <strain evidence="2 3">P6497</strain>
    </source>
</reference>
<organism evidence="2 3">
    <name type="scientific">Phytophthora sojae (strain P6497)</name>
    <name type="common">Soybean stem and root rot agent</name>
    <name type="synonym">Phytophthora megasperma f. sp. glycines</name>
    <dbReference type="NCBI Taxonomy" id="1094619"/>
    <lineage>
        <taxon>Eukaryota</taxon>
        <taxon>Sar</taxon>
        <taxon>Stramenopiles</taxon>
        <taxon>Oomycota</taxon>
        <taxon>Peronosporomycetes</taxon>
        <taxon>Peronosporales</taxon>
        <taxon>Peronosporaceae</taxon>
        <taxon>Phytophthora</taxon>
    </lineage>
</organism>
<sequence length="169" mass="18047">MRFAPFLLVIVIFAGTSFAKAGAVVDATDREGEERGHVFFFKQFLGKDSGISSKLSSMKKNPEVAAAMSNPVVNKLGTTIKNSPDILTSLSKNPTALKTLAKDPQVAKAAKVLEKNHVSSTAEAVKSLRSIAAKDPTKADIVSKIIKFRKIFKQLPGSSDLMDTPAPAC</sequence>